<dbReference type="InterPro" id="IPR044122">
    <property type="entry name" value="UPF0261_N"/>
</dbReference>
<dbReference type="PANTHER" id="PTHR31862:SF1">
    <property type="entry name" value="UPF0261 DOMAIN PROTEIN (AFU_ORTHOLOGUE AFUA_1G10120)"/>
    <property type="match status" value="1"/>
</dbReference>
<dbReference type="Pfam" id="PF06792">
    <property type="entry name" value="UPF0261"/>
    <property type="match status" value="1"/>
</dbReference>
<dbReference type="InterPro" id="IPR051353">
    <property type="entry name" value="Tobamovirus_resist_UPF0261"/>
</dbReference>
<dbReference type="CDD" id="cd15488">
    <property type="entry name" value="Tm-1-like"/>
    <property type="match status" value="1"/>
</dbReference>
<name>A0A2D0MYZ9_FLAN2</name>
<comment type="caution">
    <text evidence="3">The sequence shown here is derived from an EMBL/GenBank/DDBJ whole genome shotgun (WGS) entry which is preliminary data.</text>
</comment>
<dbReference type="Gene3D" id="3.40.50.12030">
    <property type="entry name" value="Uncharacterised protein family UPF0261, NC domain"/>
    <property type="match status" value="1"/>
</dbReference>
<dbReference type="Proteomes" id="UP000223913">
    <property type="component" value="Unassembled WGS sequence"/>
</dbReference>
<feature type="domain" description="UPF0261" evidence="2">
    <location>
        <begin position="197"/>
        <end position="410"/>
    </location>
</feature>
<protein>
    <submittedName>
        <fullName evidence="3">Uncharacterized protein</fullName>
    </submittedName>
</protein>
<dbReference type="PIRSF" id="PIRSF033271">
    <property type="entry name" value="UCP033271"/>
    <property type="match status" value="1"/>
</dbReference>
<dbReference type="PANTHER" id="PTHR31862">
    <property type="entry name" value="UPF0261 DOMAIN PROTEIN (AFU_ORTHOLOGUE AFUA_1G10120)"/>
    <property type="match status" value="1"/>
</dbReference>
<dbReference type="AlphaFoldDB" id="A0A2D0MYZ9"/>
<evidence type="ECO:0000313" key="4">
    <source>
        <dbReference type="Proteomes" id="UP000223913"/>
    </source>
</evidence>
<dbReference type="RefSeq" id="WP_099155148.1">
    <property type="nucleotide sequence ID" value="NZ_PDUD01000055.1"/>
</dbReference>
<sequence>MANTSNETTKQPTVVMLGCFDTKGEDFQYLYNCLSTLGARVISINTGVQDVAVDFPISISAESVAQQNDCELEALKNSNDRNLVVQKMGQGAAGIISGLLAKGEIDGAISMGGGGGTYMALLAMQALPIGMPKLCLSTVAAKDLSRQVGTRDITLMPSVVDVAGLNRISRLLISQAAGAIYGMMTAPRPTAEHAAGTIAISMFGNTTPCVEHCTRLLKQEGYEVLAFHSVGVGGRTMEALIREGFFDALLDITTTELADDLCDGICSAGPDRLTAAAQTGIPQVVVPGCLDMVNYGHMDTVPEKFQSRQLFSWAPDVTLMRTNVEENRILGRSIAEKLNEARDQVAILLPLGGISKISSQGESFYDPQADAALFGAIKENIRPTTPVAEVDANINDVEFAERAVATLLAMLRK</sequence>
<reference evidence="3 4" key="1">
    <citation type="submission" date="2017-10" db="EMBL/GenBank/DDBJ databases">
        <title>The draft genome sequence of Lewinella nigricans NBRC 102662.</title>
        <authorList>
            <person name="Wang K."/>
        </authorList>
    </citation>
    <scope>NUCLEOTIDE SEQUENCE [LARGE SCALE GENOMIC DNA]</scope>
    <source>
        <strain evidence="3 4">NBRC 102662</strain>
    </source>
</reference>
<evidence type="ECO:0000313" key="3">
    <source>
        <dbReference type="EMBL" id="PHN01400.1"/>
    </source>
</evidence>
<accession>A0A2D0MYZ9</accession>
<evidence type="ECO:0000259" key="2">
    <source>
        <dbReference type="Pfam" id="PF23189"/>
    </source>
</evidence>
<dbReference type="Gene3D" id="3.40.50.12020">
    <property type="entry name" value="Uncharacterised protein family UPF0261, NN domain"/>
    <property type="match status" value="1"/>
</dbReference>
<proteinExistence type="predicted"/>
<keyword evidence="4" id="KW-1185">Reference proteome</keyword>
<dbReference type="OrthoDB" id="9776369at2"/>
<dbReference type="EMBL" id="PDUD01000055">
    <property type="protein sequence ID" value="PHN01400.1"/>
    <property type="molecule type" value="Genomic_DNA"/>
</dbReference>
<dbReference type="InterPro" id="IPR008322">
    <property type="entry name" value="UPF0261"/>
</dbReference>
<feature type="domain" description="UPF0261" evidence="1">
    <location>
        <begin position="12"/>
        <end position="186"/>
    </location>
</feature>
<gene>
    <name evidence="3" type="ORF">CRP01_37065</name>
</gene>
<organism evidence="3 4">
    <name type="scientific">Flavilitoribacter nigricans (strain ATCC 23147 / DSM 23189 / NBRC 102662 / NCIMB 1420 / SS-2)</name>
    <name type="common">Lewinella nigricans</name>
    <dbReference type="NCBI Taxonomy" id="1122177"/>
    <lineage>
        <taxon>Bacteria</taxon>
        <taxon>Pseudomonadati</taxon>
        <taxon>Bacteroidota</taxon>
        <taxon>Saprospiria</taxon>
        <taxon>Saprospirales</taxon>
        <taxon>Lewinellaceae</taxon>
        <taxon>Flavilitoribacter</taxon>
    </lineage>
</organism>
<evidence type="ECO:0000259" key="1">
    <source>
        <dbReference type="Pfam" id="PF06792"/>
    </source>
</evidence>
<dbReference type="InterPro" id="IPR056778">
    <property type="entry name" value="UPF0261_C"/>
</dbReference>
<dbReference type="NCBIfam" id="NF002674">
    <property type="entry name" value="PRK02399.1-2"/>
    <property type="match status" value="1"/>
</dbReference>
<dbReference type="Pfam" id="PF23189">
    <property type="entry name" value="UPF0261_C"/>
    <property type="match status" value="1"/>
</dbReference>